<gene>
    <name evidence="3" type="ORF">Q7X28_10785</name>
</gene>
<evidence type="ECO:0000313" key="4">
    <source>
        <dbReference type="Proteomes" id="UP001178281"/>
    </source>
</evidence>
<dbReference type="GO" id="GO:0016787">
    <property type="term" value="F:hydrolase activity"/>
    <property type="evidence" value="ECO:0007669"/>
    <property type="project" value="UniProtKB-KW"/>
</dbReference>
<dbReference type="Gene3D" id="3.40.50.1820">
    <property type="entry name" value="alpha/beta hydrolase"/>
    <property type="match status" value="1"/>
</dbReference>
<proteinExistence type="predicted"/>
<dbReference type="InterPro" id="IPR050300">
    <property type="entry name" value="GDXG_lipolytic_enzyme"/>
</dbReference>
<dbReference type="PANTHER" id="PTHR48081:SF8">
    <property type="entry name" value="ALPHA_BETA HYDROLASE FOLD-3 DOMAIN-CONTAINING PROTEIN-RELATED"/>
    <property type="match status" value="1"/>
</dbReference>
<dbReference type="Pfam" id="PF07859">
    <property type="entry name" value="Abhydrolase_3"/>
    <property type="match status" value="1"/>
</dbReference>
<dbReference type="Proteomes" id="UP001178281">
    <property type="component" value="Unassembled WGS sequence"/>
</dbReference>
<evidence type="ECO:0000256" key="1">
    <source>
        <dbReference type="ARBA" id="ARBA00022801"/>
    </source>
</evidence>
<keyword evidence="4" id="KW-1185">Reference proteome</keyword>
<dbReference type="RefSeq" id="WP_305111290.1">
    <property type="nucleotide sequence ID" value="NZ_JAUTIX010000003.1"/>
</dbReference>
<dbReference type="PANTHER" id="PTHR48081">
    <property type="entry name" value="AB HYDROLASE SUPERFAMILY PROTEIN C4A8.06C"/>
    <property type="match status" value="1"/>
</dbReference>
<name>A0AA90NFY0_9ACTN</name>
<evidence type="ECO:0000313" key="3">
    <source>
        <dbReference type="EMBL" id="MDP0398413.1"/>
    </source>
</evidence>
<sequence length="329" mass="35991">MAVIAHRGRSLRSRIVLWFVRIVMKTIFRLFPMSDRTLPLLRAAEPYLSRVPQSVRGVRIEKITLGGVPTELIVPEGDADPHPRAALIYYHGGAFIGCNLDTHRRIAVLLARGLRVPVYNVEYRQYPDGGVGTSVADGFAAYRELLDSGEVDRILVAGDSAGGFVCAKVIQYAAEAGIQRPTAFAGFSPFLDISAVLPRSSRHDAMLPLGKIRKLRTVLGRGPEELRGPEDMTTDATAAYFPPSILFAADREALMVDSLELHASLDRAGIRNEVHIYDGQVHAFVVSAGLTPESWDAYKVTVGFLSDRLTEAEAAETAVQAEQERHLAS</sequence>
<dbReference type="EMBL" id="JAUTIX010000003">
    <property type="protein sequence ID" value="MDP0398413.1"/>
    <property type="molecule type" value="Genomic_DNA"/>
</dbReference>
<comment type="caution">
    <text evidence="3">The sequence shown here is derived from an EMBL/GenBank/DDBJ whole genome shotgun (WGS) entry which is preliminary data.</text>
</comment>
<dbReference type="InterPro" id="IPR029058">
    <property type="entry name" value="AB_hydrolase_fold"/>
</dbReference>
<dbReference type="SUPFAM" id="SSF53474">
    <property type="entry name" value="alpha/beta-Hydrolases"/>
    <property type="match status" value="1"/>
</dbReference>
<dbReference type="InterPro" id="IPR013094">
    <property type="entry name" value="AB_hydrolase_3"/>
</dbReference>
<reference evidence="3" key="1">
    <citation type="submission" date="2023-08" db="EMBL/GenBank/DDBJ databases">
        <title>The draft genome of Tsukamurella strandjordii strain 050030.</title>
        <authorList>
            <person name="Zhao F."/>
            <person name="Feng Y."/>
            <person name="Zong Z."/>
        </authorList>
    </citation>
    <scope>NUCLEOTIDE SEQUENCE</scope>
    <source>
        <strain evidence="3">050030</strain>
    </source>
</reference>
<dbReference type="AlphaFoldDB" id="A0AA90NFY0"/>
<keyword evidence="1 3" id="KW-0378">Hydrolase</keyword>
<protein>
    <submittedName>
        <fullName evidence="3">Alpha/beta hydrolase</fullName>
    </submittedName>
</protein>
<organism evidence="3 4">
    <name type="scientific">Tsukamurella strandjordii</name>
    <dbReference type="NCBI Taxonomy" id="147577"/>
    <lineage>
        <taxon>Bacteria</taxon>
        <taxon>Bacillati</taxon>
        <taxon>Actinomycetota</taxon>
        <taxon>Actinomycetes</taxon>
        <taxon>Mycobacteriales</taxon>
        <taxon>Tsukamurellaceae</taxon>
        <taxon>Tsukamurella</taxon>
    </lineage>
</organism>
<accession>A0AA90NFY0</accession>
<evidence type="ECO:0000259" key="2">
    <source>
        <dbReference type="Pfam" id="PF07859"/>
    </source>
</evidence>
<feature type="domain" description="Alpha/beta hydrolase fold-3" evidence="2">
    <location>
        <begin position="87"/>
        <end position="285"/>
    </location>
</feature>